<feature type="transmembrane region" description="Helical" evidence="8">
    <location>
        <begin position="342"/>
        <end position="362"/>
    </location>
</feature>
<protein>
    <submittedName>
        <fullName evidence="10">DHA2 family multidrug resistance protein</fullName>
    </submittedName>
</protein>
<dbReference type="GO" id="GO:0005886">
    <property type="term" value="C:plasma membrane"/>
    <property type="evidence" value="ECO:0007669"/>
    <property type="project" value="UniProtKB-SubCell"/>
</dbReference>
<dbReference type="Proteomes" id="UP000295611">
    <property type="component" value="Unassembled WGS sequence"/>
</dbReference>
<dbReference type="RefSeq" id="WP_133680360.1">
    <property type="nucleotide sequence ID" value="NZ_SNZP01000006.1"/>
</dbReference>
<comment type="caution">
    <text evidence="10">The sequence shown here is derived from an EMBL/GenBank/DDBJ whole genome shotgun (WGS) entry which is preliminary data.</text>
</comment>
<accession>A0A4R7B5Y8</accession>
<keyword evidence="5 8" id="KW-0812">Transmembrane</keyword>
<feature type="transmembrane region" description="Helical" evidence="8">
    <location>
        <begin position="174"/>
        <end position="196"/>
    </location>
</feature>
<feature type="transmembrane region" description="Helical" evidence="8">
    <location>
        <begin position="208"/>
        <end position="227"/>
    </location>
</feature>
<dbReference type="Gene3D" id="1.20.1720.10">
    <property type="entry name" value="Multidrug resistance protein D"/>
    <property type="match status" value="1"/>
</dbReference>
<feature type="transmembrane region" description="Helical" evidence="8">
    <location>
        <begin position="17"/>
        <end position="39"/>
    </location>
</feature>
<keyword evidence="7 8" id="KW-0472">Membrane</keyword>
<dbReference type="Gene3D" id="1.20.1250.20">
    <property type="entry name" value="MFS general substrate transporter like domains"/>
    <property type="match status" value="1"/>
</dbReference>
<keyword evidence="3" id="KW-0813">Transport</keyword>
<feature type="domain" description="Major facilitator superfamily (MFS) profile" evidence="9">
    <location>
        <begin position="22"/>
        <end position="500"/>
    </location>
</feature>
<dbReference type="AlphaFoldDB" id="A0A4R7B5Y8"/>
<feature type="transmembrane region" description="Helical" evidence="8">
    <location>
        <begin position="312"/>
        <end position="330"/>
    </location>
</feature>
<dbReference type="PROSITE" id="PS50850">
    <property type="entry name" value="MFS"/>
    <property type="match status" value="1"/>
</dbReference>
<dbReference type="PANTHER" id="PTHR42718:SF9">
    <property type="entry name" value="MAJOR FACILITATOR SUPERFAMILY MULTIDRUG TRANSPORTER MFSC"/>
    <property type="match status" value="1"/>
</dbReference>
<dbReference type="InterPro" id="IPR004638">
    <property type="entry name" value="EmrB-like"/>
</dbReference>
<dbReference type="PROSITE" id="PS51257">
    <property type="entry name" value="PROKAR_LIPOPROTEIN"/>
    <property type="match status" value="1"/>
</dbReference>
<evidence type="ECO:0000256" key="2">
    <source>
        <dbReference type="ARBA" id="ARBA00008537"/>
    </source>
</evidence>
<dbReference type="EMBL" id="SNZP01000006">
    <property type="protein sequence ID" value="TDR80038.1"/>
    <property type="molecule type" value="Genomic_DNA"/>
</dbReference>
<evidence type="ECO:0000313" key="10">
    <source>
        <dbReference type="EMBL" id="TDR80038.1"/>
    </source>
</evidence>
<evidence type="ECO:0000256" key="7">
    <source>
        <dbReference type="ARBA" id="ARBA00023136"/>
    </source>
</evidence>
<sequence>MPAHTPRDETAGSLQGLALWAAACLLAMANFIAVMDMTIANVSLPHIAGALGVSPTQGIWVITAYSVAEAIAVPLAGWLAARFGPVRVLVTAMTCFAVFSALCGLSVSLPMLVGARVLQGLSGGPMIPMAQTLLRQIFPRNKLNTAMTLFAMTATLAPIAGPMVGGWICDQLSWPWLFYITVPIGLAGAVLIAKTLRRYETPSQRRTVDVVGFGLLVAWVAPLQIMLDLGKDHNWFASALICALAIAAAIGFLAFLIWELTEPMPIINLHVFRHRNFAIATVTLCAVFGAFFGVNVIVPLWLQTSMGYTATWAGRATAWGSIFSLVMAPLMPRIVAVVDRRWLVSGGVAWVAAVTIFARAAATPQMDYWHIALPIMLAGLGMPFFVVPLTSLSLSSVEPHEVASAAGLNSFVRTFSAALAASVLGTLWESDTTAIRASLAGRLQPQWLAGDSNPDSQRGVLDRLLQDQAVTLATNHVVWLLGFSFVAGAALIWLAKRDDHSGQPLPK</sequence>
<evidence type="ECO:0000256" key="1">
    <source>
        <dbReference type="ARBA" id="ARBA00004651"/>
    </source>
</evidence>
<reference evidence="10 11" key="1">
    <citation type="submission" date="2019-03" db="EMBL/GenBank/DDBJ databases">
        <title>Genomic Encyclopedia of Type Strains, Phase III (KMG-III): the genomes of soil and plant-associated and newly described type strains.</title>
        <authorList>
            <person name="Whitman W."/>
        </authorList>
    </citation>
    <scope>NUCLEOTIDE SEQUENCE [LARGE SCALE GENOMIC DNA]</scope>
    <source>
        <strain evidence="10 11">CECT 8976</strain>
    </source>
</reference>
<feature type="transmembrane region" description="Helical" evidence="8">
    <location>
        <begin position="88"/>
        <end position="107"/>
    </location>
</feature>
<feature type="transmembrane region" description="Helical" evidence="8">
    <location>
        <begin position="477"/>
        <end position="495"/>
    </location>
</feature>
<feature type="transmembrane region" description="Helical" evidence="8">
    <location>
        <begin position="59"/>
        <end position="81"/>
    </location>
</feature>
<evidence type="ECO:0000313" key="11">
    <source>
        <dbReference type="Proteomes" id="UP000295611"/>
    </source>
</evidence>
<gene>
    <name evidence="10" type="ORF">DFP86_106181</name>
</gene>
<keyword evidence="4" id="KW-1003">Cell membrane</keyword>
<dbReference type="InterPro" id="IPR011701">
    <property type="entry name" value="MFS"/>
</dbReference>
<organism evidence="10 11">
    <name type="scientific">Paludibacterium purpuratum</name>
    <dbReference type="NCBI Taxonomy" id="1144873"/>
    <lineage>
        <taxon>Bacteria</taxon>
        <taxon>Pseudomonadati</taxon>
        <taxon>Pseudomonadota</taxon>
        <taxon>Betaproteobacteria</taxon>
        <taxon>Neisseriales</taxon>
        <taxon>Chromobacteriaceae</taxon>
        <taxon>Paludibacterium</taxon>
    </lineage>
</organism>
<feature type="transmembrane region" description="Helical" evidence="8">
    <location>
        <begin position="233"/>
        <end position="257"/>
    </location>
</feature>
<dbReference type="InterPro" id="IPR036259">
    <property type="entry name" value="MFS_trans_sf"/>
</dbReference>
<comment type="similarity">
    <text evidence="2">Belongs to the major facilitator superfamily. EmrB family.</text>
</comment>
<feature type="transmembrane region" description="Helical" evidence="8">
    <location>
        <begin position="146"/>
        <end position="168"/>
    </location>
</feature>
<dbReference type="InterPro" id="IPR020846">
    <property type="entry name" value="MFS_dom"/>
</dbReference>
<dbReference type="CDD" id="cd17503">
    <property type="entry name" value="MFS_LmrB_MDR_like"/>
    <property type="match status" value="1"/>
</dbReference>
<feature type="transmembrane region" description="Helical" evidence="8">
    <location>
        <begin position="113"/>
        <end position="134"/>
    </location>
</feature>
<feature type="transmembrane region" description="Helical" evidence="8">
    <location>
        <begin position="277"/>
        <end position="300"/>
    </location>
</feature>
<dbReference type="GO" id="GO:0022857">
    <property type="term" value="F:transmembrane transporter activity"/>
    <property type="evidence" value="ECO:0007669"/>
    <property type="project" value="InterPro"/>
</dbReference>
<feature type="transmembrane region" description="Helical" evidence="8">
    <location>
        <begin position="368"/>
        <end position="389"/>
    </location>
</feature>
<dbReference type="OrthoDB" id="9807274at2"/>
<dbReference type="SUPFAM" id="SSF103473">
    <property type="entry name" value="MFS general substrate transporter"/>
    <property type="match status" value="1"/>
</dbReference>
<evidence type="ECO:0000256" key="5">
    <source>
        <dbReference type="ARBA" id="ARBA00022692"/>
    </source>
</evidence>
<evidence type="ECO:0000256" key="8">
    <source>
        <dbReference type="SAM" id="Phobius"/>
    </source>
</evidence>
<name>A0A4R7B5Y8_9NEIS</name>
<keyword evidence="11" id="KW-1185">Reference proteome</keyword>
<comment type="subcellular location">
    <subcellularLocation>
        <location evidence="1">Cell membrane</location>
        <topology evidence="1">Multi-pass membrane protein</topology>
    </subcellularLocation>
</comment>
<evidence type="ECO:0000256" key="6">
    <source>
        <dbReference type="ARBA" id="ARBA00022989"/>
    </source>
</evidence>
<evidence type="ECO:0000256" key="3">
    <source>
        <dbReference type="ARBA" id="ARBA00022448"/>
    </source>
</evidence>
<proteinExistence type="inferred from homology"/>
<dbReference type="Pfam" id="PF07690">
    <property type="entry name" value="MFS_1"/>
    <property type="match status" value="1"/>
</dbReference>
<keyword evidence="6 8" id="KW-1133">Transmembrane helix</keyword>
<evidence type="ECO:0000256" key="4">
    <source>
        <dbReference type="ARBA" id="ARBA00022475"/>
    </source>
</evidence>
<dbReference type="NCBIfam" id="TIGR00711">
    <property type="entry name" value="efflux_EmrB"/>
    <property type="match status" value="1"/>
</dbReference>
<evidence type="ECO:0000259" key="9">
    <source>
        <dbReference type="PROSITE" id="PS50850"/>
    </source>
</evidence>
<dbReference type="PANTHER" id="PTHR42718">
    <property type="entry name" value="MAJOR FACILITATOR SUPERFAMILY MULTIDRUG TRANSPORTER MFSC"/>
    <property type="match status" value="1"/>
</dbReference>